<keyword evidence="4" id="KW-1185">Reference proteome</keyword>
<dbReference type="GO" id="GO:0030288">
    <property type="term" value="C:outer membrane-bounded periplasmic space"/>
    <property type="evidence" value="ECO:0007669"/>
    <property type="project" value="TreeGrafter"/>
</dbReference>
<dbReference type="InterPro" id="IPR029045">
    <property type="entry name" value="ClpP/crotonase-like_dom_sf"/>
</dbReference>
<dbReference type="AlphaFoldDB" id="A0A3E1Y9V9"/>
<dbReference type="InterPro" id="IPR005151">
    <property type="entry name" value="Tail-specific_protease"/>
</dbReference>
<keyword evidence="1" id="KW-0732">Signal</keyword>
<dbReference type="Gene3D" id="3.30.750.44">
    <property type="match status" value="1"/>
</dbReference>
<accession>A0A3E1Y9V9</accession>
<dbReference type="Gene3D" id="3.90.226.10">
    <property type="entry name" value="2-enoyl-CoA Hydratase, Chain A, domain 1"/>
    <property type="match status" value="1"/>
</dbReference>
<organism evidence="3 4">
    <name type="scientific">Chitinophaga silvatica</name>
    <dbReference type="NCBI Taxonomy" id="2282649"/>
    <lineage>
        <taxon>Bacteria</taxon>
        <taxon>Pseudomonadati</taxon>
        <taxon>Bacteroidota</taxon>
        <taxon>Chitinophagia</taxon>
        <taxon>Chitinophagales</taxon>
        <taxon>Chitinophagaceae</taxon>
        <taxon>Chitinophaga</taxon>
    </lineage>
</organism>
<evidence type="ECO:0000259" key="2">
    <source>
        <dbReference type="SMART" id="SM00245"/>
    </source>
</evidence>
<dbReference type="RefSeq" id="WP_116975813.1">
    <property type="nucleotide sequence ID" value="NZ_QPMM01000006.1"/>
</dbReference>
<dbReference type="Gene3D" id="2.60.120.260">
    <property type="entry name" value="Galactose-binding domain-like"/>
    <property type="match status" value="1"/>
</dbReference>
<reference evidence="3 4" key="1">
    <citation type="submission" date="2018-07" db="EMBL/GenBank/DDBJ databases">
        <title>Chitinophaga K2CV101002-2 sp. nov., isolated from a monsoon evergreen broad-leaved forest soil.</title>
        <authorList>
            <person name="Lv Y."/>
        </authorList>
    </citation>
    <scope>NUCLEOTIDE SEQUENCE [LARGE SCALE GENOMIC DNA]</scope>
    <source>
        <strain evidence="3 4">GDMCC 1.1288</strain>
    </source>
</reference>
<feature type="signal peptide" evidence="1">
    <location>
        <begin position="1"/>
        <end position="24"/>
    </location>
</feature>
<feature type="chain" id="PRO_5017698352" evidence="1">
    <location>
        <begin position="25"/>
        <end position="764"/>
    </location>
</feature>
<dbReference type="SMART" id="SM00245">
    <property type="entry name" value="TSPc"/>
    <property type="match status" value="1"/>
</dbReference>
<dbReference type="OrthoDB" id="5379939at2"/>
<dbReference type="GO" id="GO:0004175">
    <property type="term" value="F:endopeptidase activity"/>
    <property type="evidence" value="ECO:0007669"/>
    <property type="project" value="TreeGrafter"/>
</dbReference>
<name>A0A3E1Y9V9_9BACT</name>
<dbReference type="PANTHER" id="PTHR32060:SF30">
    <property type="entry name" value="CARBOXY-TERMINAL PROCESSING PROTEASE CTPA"/>
    <property type="match status" value="1"/>
</dbReference>
<dbReference type="Proteomes" id="UP000260644">
    <property type="component" value="Unassembled WGS sequence"/>
</dbReference>
<proteinExistence type="predicted"/>
<dbReference type="GO" id="GO:0007165">
    <property type="term" value="P:signal transduction"/>
    <property type="evidence" value="ECO:0007669"/>
    <property type="project" value="TreeGrafter"/>
</dbReference>
<evidence type="ECO:0000256" key="1">
    <source>
        <dbReference type="SAM" id="SignalP"/>
    </source>
</evidence>
<dbReference type="GO" id="GO:0008236">
    <property type="term" value="F:serine-type peptidase activity"/>
    <property type="evidence" value="ECO:0007669"/>
    <property type="project" value="InterPro"/>
</dbReference>
<dbReference type="EMBL" id="QPMM01000006">
    <property type="protein sequence ID" value="RFS22416.1"/>
    <property type="molecule type" value="Genomic_DNA"/>
</dbReference>
<dbReference type="SUPFAM" id="SSF52096">
    <property type="entry name" value="ClpP/crotonase"/>
    <property type="match status" value="1"/>
</dbReference>
<gene>
    <name evidence="3" type="ORF">DVR12_11430</name>
</gene>
<dbReference type="PANTHER" id="PTHR32060">
    <property type="entry name" value="TAIL-SPECIFIC PROTEASE"/>
    <property type="match status" value="1"/>
</dbReference>
<dbReference type="GO" id="GO:0006508">
    <property type="term" value="P:proteolysis"/>
    <property type="evidence" value="ECO:0007669"/>
    <property type="project" value="InterPro"/>
</dbReference>
<protein>
    <submittedName>
        <fullName evidence="3">Peptidase S41</fullName>
    </submittedName>
</protein>
<feature type="domain" description="Tail specific protease" evidence="2">
    <location>
        <begin position="544"/>
        <end position="741"/>
    </location>
</feature>
<dbReference type="Pfam" id="PF03572">
    <property type="entry name" value="Peptidase_S41"/>
    <property type="match status" value="1"/>
</dbReference>
<comment type="caution">
    <text evidence="3">The sequence shown here is derived from an EMBL/GenBank/DDBJ whole genome shotgun (WGS) entry which is preliminary data.</text>
</comment>
<sequence>MKKRITLFLYSLAILALVCQPALAQLTDQQERNLTAFAKMYGYVQYFHPSDESATTSWDQFAIYGVNKVMSAKDDDQLLGVLNELFKPIAPAALIYKGKEPSLPNINPINKNDYNIVAWQHTGVGVKNSYNAKSGTYKSIRINRPVIKISEGNDGFAPTSIAINTDSLRGKAFSFTGWLKVNAVGTGALFARVDKKYGPGFFDNMGNRPASENTWKQYTIEGIIDKDAEQLVLGAMLIGEGDVWIDDLHLKVKEGNNWKEVPLENGSFENHDENNKPDNWWTPNKTNYRLICQQQEKKEGKSALLISSITEFLDNGKLAKPIFDKYPKPGEYIRQTLVSGISCSVPLALYGDNDHTYPTADNNDLETLHSKYISFASNKRSGDSLDVRLAGVIISWNIFRHFFPYWNDASVQPDELLHSTLLASVSDKTAEDFRVTLERMLGKLHDGHMRVYLPGSGEMKFLPVILARGDDKVVVKSIIDSTLLDRVAPGDIVTAINGRPVEEVINEMKERVSGSSQYKDVMAFARLSRDSYFPVNNLTLLHKGNKVTIEVTRNSAWEAYVKGSKQRVPAGWIKPDIYYLDLDAEPMDSIKARMNDLTKAKAIICDLRGYPNSNHELITHLLKKEEDTKWMFVPKIIYPNYQEPDFIGFGWNLKPQSPYLSAKIYFLTDGQAISYAESYMGFIKDFKLATIIGSPTAGTNGNINPFTLPGGYNVSWTGMLVKNHDGSKHHLTGIVPDILVKPSVKGIAEERDEVLEKAISMAQQ</sequence>
<evidence type="ECO:0000313" key="3">
    <source>
        <dbReference type="EMBL" id="RFS22416.1"/>
    </source>
</evidence>
<evidence type="ECO:0000313" key="4">
    <source>
        <dbReference type="Proteomes" id="UP000260644"/>
    </source>
</evidence>